<gene>
    <name evidence="3" type="ORF">GCM10009129_22580</name>
</gene>
<dbReference type="RefSeq" id="WP_201504482.1">
    <property type="nucleotide sequence ID" value="NZ_BAAAFR010000008.1"/>
</dbReference>
<dbReference type="PANTHER" id="PTHR35848:SF9">
    <property type="entry name" value="SLL1358 PROTEIN"/>
    <property type="match status" value="1"/>
</dbReference>
<organism evidence="3 4">
    <name type="scientific">Psychrobacter aestuarii</name>
    <dbReference type="NCBI Taxonomy" id="556327"/>
    <lineage>
        <taxon>Bacteria</taxon>
        <taxon>Pseudomonadati</taxon>
        <taxon>Pseudomonadota</taxon>
        <taxon>Gammaproteobacteria</taxon>
        <taxon>Moraxellales</taxon>
        <taxon>Moraxellaceae</taxon>
        <taxon>Psychrobacter</taxon>
    </lineage>
</organism>
<proteinExistence type="predicted"/>
<dbReference type="InterPro" id="IPR013096">
    <property type="entry name" value="Cupin_2"/>
</dbReference>
<keyword evidence="1" id="KW-0479">Metal-binding</keyword>
<protein>
    <submittedName>
        <fullName evidence="3">Cupin domain-containing protein</fullName>
    </submittedName>
</protein>
<evidence type="ECO:0000256" key="1">
    <source>
        <dbReference type="ARBA" id="ARBA00022723"/>
    </source>
</evidence>
<dbReference type="SUPFAM" id="SSF51182">
    <property type="entry name" value="RmlC-like cupins"/>
    <property type="match status" value="1"/>
</dbReference>
<keyword evidence="4" id="KW-1185">Reference proteome</keyword>
<reference evidence="3 4" key="1">
    <citation type="journal article" date="2019" name="Int. J. Syst. Evol. Microbiol.">
        <title>The Global Catalogue of Microorganisms (GCM) 10K type strain sequencing project: providing services to taxonomists for standard genome sequencing and annotation.</title>
        <authorList>
            <consortium name="The Broad Institute Genomics Platform"/>
            <consortium name="The Broad Institute Genome Sequencing Center for Infectious Disease"/>
            <person name="Wu L."/>
            <person name="Ma J."/>
        </authorList>
    </citation>
    <scope>NUCLEOTIDE SEQUENCE [LARGE SCALE GENOMIC DNA]</scope>
    <source>
        <strain evidence="3 4">JCM 16343</strain>
    </source>
</reference>
<evidence type="ECO:0000313" key="4">
    <source>
        <dbReference type="Proteomes" id="UP001501787"/>
    </source>
</evidence>
<dbReference type="InterPro" id="IPR051610">
    <property type="entry name" value="GPI/OXD"/>
</dbReference>
<sequence length="162" mass="18036">MSTKTTPPDTQAHILTRADISNTPETRHVHQFNPRAIRHTVSLSDIAGLSKVGLHLVRIAAGDETTTHHYHEESDEFVYILSGTLTLRYGDAYYSLSAGDFVGFPAHGAAHSMRNDSDADATYLMGGSRPDIDICNYPDIDRRMYNIRGQKEYVDLKDLGKV</sequence>
<dbReference type="Proteomes" id="UP001501787">
    <property type="component" value="Unassembled WGS sequence"/>
</dbReference>
<evidence type="ECO:0000313" key="3">
    <source>
        <dbReference type="EMBL" id="GAA0324242.1"/>
    </source>
</evidence>
<dbReference type="PANTHER" id="PTHR35848">
    <property type="entry name" value="OXALATE-BINDING PROTEIN"/>
    <property type="match status" value="1"/>
</dbReference>
<accession>A0ABN0W3L8</accession>
<dbReference type="Gene3D" id="2.60.120.10">
    <property type="entry name" value="Jelly Rolls"/>
    <property type="match status" value="1"/>
</dbReference>
<dbReference type="InterPro" id="IPR014710">
    <property type="entry name" value="RmlC-like_jellyroll"/>
</dbReference>
<dbReference type="InterPro" id="IPR011051">
    <property type="entry name" value="RmlC_Cupin_sf"/>
</dbReference>
<dbReference type="Pfam" id="PF07883">
    <property type="entry name" value="Cupin_2"/>
    <property type="match status" value="1"/>
</dbReference>
<feature type="domain" description="Cupin type-2" evidence="2">
    <location>
        <begin position="56"/>
        <end position="125"/>
    </location>
</feature>
<comment type="caution">
    <text evidence="3">The sequence shown here is derived from an EMBL/GenBank/DDBJ whole genome shotgun (WGS) entry which is preliminary data.</text>
</comment>
<evidence type="ECO:0000259" key="2">
    <source>
        <dbReference type="Pfam" id="PF07883"/>
    </source>
</evidence>
<name>A0ABN0W3L8_9GAMM</name>
<dbReference type="CDD" id="cd02224">
    <property type="entry name" value="cupin_SPO2919-like"/>
    <property type="match status" value="1"/>
</dbReference>
<dbReference type="EMBL" id="BAAAFR010000008">
    <property type="protein sequence ID" value="GAA0324242.1"/>
    <property type="molecule type" value="Genomic_DNA"/>
</dbReference>